<feature type="non-terminal residue" evidence="4">
    <location>
        <position position="1"/>
    </location>
</feature>
<organism evidence="4 5">
    <name type="scientific">Scytalidium lignicola</name>
    <name type="common">Hyphomycete</name>
    <dbReference type="NCBI Taxonomy" id="5539"/>
    <lineage>
        <taxon>Eukaryota</taxon>
        <taxon>Fungi</taxon>
        <taxon>Dikarya</taxon>
        <taxon>Ascomycota</taxon>
        <taxon>Pezizomycotina</taxon>
        <taxon>Leotiomycetes</taxon>
        <taxon>Leotiomycetes incertae sedis</taxon>
        <taxon>Scytalidium</taxon>
    </lineage>
</organism>
<feature type="compositionally biased region" description="Polar residues" evidence="1">
    <location>
        <begin position="30"/>
        <end position="48"/>
    </location>
</feature>
<evidence type="ECO:0000256" key="1">
    <source>
        <dbReference type="SAM" id="MobiDB-lite"/>
    </source>
</evidence>
<dbReference type="PANTHER" id="PTHR36681:SF3">
    <property type="entry name" value="NUCLEAR GTPASE, GERMINAL CENTER-ASSOCIATED, TANDEM DUPLICATE 3"/>
    <property type="match status" value="1"/>
</dbReference>
<feature type="domain" description="Dynamin N-terminal" evidence="2">
    <location>
        <begin position="326"/>
        <end position="565"/>
    </location>
</feature>
<feature type="compositionally biased region" description="Polar residues" evidence="1">
    <location>
        <begin position="1"/>
        <end position="12"/>
    </location>
</feature>
<dbReference type="OMA" id="IRCERIG"/>
<dbReference type="Gene3D" id="3.40.50.300">
    <property type="entry name" value="P-loop containing nucleotide triphosphate hydrolases"/>
    <property type="match status" value="2"/>
</dbReference>
<evidence type="ECO:0008006" key="6">
    <source>
        <dbReference type="Google" id="ProtNLM"/>
    </source>
</evidence>
<comment type="caution">
    <text evidence="4">The sequence shown here is derived from an EMBL/GenBank/DDBJ whole genome shotgun (WGS) entry which is preliminary data.</text>
</comment>
<feature type="compositionally biased region" description="Basic and acidic residues" evidence="1">
    <location>
        <begin position="1019"/>
        <end position="1037"/>
    </location>
</feature>
<dbReference type="Pfam" id="PF24564">
    <property type="entry name" value="DUF7605"/>
    <property type="match status" value="1"/>
</dbReference>
<feature type="domain" description="DUF7605" evidence="3">
    <location>
        <begin position="798"/>
        <end position="903"/>
    </location>
</feature>
<reference evidence="4 5" key="1">
    <citation type="submission" date="2018-05" db="EMBL/GenBank/DDBJ databases">
        <title>Draft genome sequence of Scytalidium lignicola DSM 105466, a ubiquitous saprotrophic fungus.</title>
        <authorList>
            <person name="Buettner E."/>
            <person name="Gebauer A.M."/>
            <person name="Hofrichter M."/>
            <person name="Liers C."/>
            <person name="Kellner H."/>
        </authorList>
    </citation>
    <scope>NUCLEOTIDE SEQUENCE [LARGE SCALE GENOMIC DNA]</scope>
    <source>
        <strain evidence="4 5">DSM 105466</strain>
    </source>
</reference>
<protein>
    <recommendedName>
        <fullName evidence="6">G domain-containing protein</fullName>
    </recommendedName>
</protein>
<proteinExistence type="predicted"/>
<accession>A0A3E2H4F6</accession>
<dbReference type="STRING" id="5539.A0A3E2H4F6"/>
<evidence type="ECO:0000313" key="4">
    <source>
        <dbReference type="EMBL" id="RFU28167.1"/>
    </source>
</evidence>
<dbReference type="OrthoDB" id="3598281at2759"/>
<name>A0A3E2H4F6_SCYLI</name>
<evidence type="ECO:0000259" key="3">
    <source>
        <dbReference type="Pfam" id="PF24564"/>
    </source>
</evidence>
<dbReference type="SUPFAM" id="SSF52540">
    <property type="entry name" value="P-loop containing nucleoside triphosphate hydrolases"/>
    <property type="match status" value="1"/>
</dbReference>
<feature type="compositionally biased region" description="Low complexity" evidence="1">
    <location>
        <begin position="63"/>
        <end position="80"/>
    </location>
</feature>
<feature type="region of interest" description="Disordered" evidence="1">
    <location>
        <begin position="1018"/>
        <end position="1037"/>
    </location>
</feature>
<dbReference type="Proteomes" id="UP000258309">
    <property type="component" value="Unassembled WGS sequence"/>
</dbReference>
<sequence>MSSPLSGSSNVPPQGRKIAPLPRRVRGSRNPRNSQNVPSTNGTPSQSWYEMLGIDNKGSPPETSQFLSTSSSISIPPQRSYRAPDATENARHVSPPAPDVSRIAFQMSQSGSNSLPTERQEMYTFRPLPIITPKPSPERVEIRLSSSEASSTGLNDSSLPTLLTRGRQISQPLHTMHSDEKIVIPAAGNPLERGLPTIAGDDSDTVAGTHHASSFKPATPLSLNRVSNLSPSLDILRPRSVSDVSDVSDNNDNTGPYDVRVEEAPLEPFFTPVFQTALQNGLVIANKVATVIEKLVGSSEPSSDLERLSKDARRLGTFQSSDTRTIAVLGDSGEGKSSLINALLHFPEIAKTGDIGAACTSVVTEYRQKTREHTSPITIEVEYLSGSEIEDLIKELLWNYRQIFLPEVEEDKVDPKDYARYQRESEQAWSALEAGFKHQRGFNKQLVCDMAEGGLMKATDQLVQWARELEWPDGGNSGFWKATADTAEECCAMTSIFMQDRFWPFTKIIRVYLNAQVLKTGVVLADLPGLQDTNLARVRATQIYLMKCDNVFIVAKISRAITDQSLKSSLYSILSRHAPVEWEESGVKSLNLAVVCTKSEDINQITARREFCGPHKKIPSSVMEQLDKDIEDAKKNNNKTLKKQLKRKQEFLLIDARNNHVKEGLQNAYASKIPGGQLEVFCVSNTTYEKYSRKGNTEMVLASGIPELRRFCHKITAGAQLLEAKHFLQSTLSSLLSSVEIWASSSPPHLQDEDRGQDKSVHDFLQEVKEEVSRTIRLSRADFKGTFREVLSTYLERRNHYWEEAADVKGREWYSWHWSKHVANRIPTSIITNLFVTAQYNAWCLNNGDHSTAKRGYLNWNSELIWKMRTELAFQWGLVEDEIPTVFEKLLQSIKACFLNLQSHLRVQGIDFRVQDIEYKFSLIDPAVCIRTEPLFLRRFRDGSSIPRRGWSTGKAASQRSIVQGRITNGTLFPHISAKIKASIDQLVRKTFRDLHNAVNAILDLIVSDVEMALTSNPRRVDGVRNQEDPEEERRKEELMGEIKELKGKHEKLLASVSNILSRG</sequence>
<dbReference type="Pfam" id="PF00350">
    <property type="entry name" value="Dynamin_N"/>
    <property type="match status" value="1"/>
</dbReference>
<feature type="non-terminal residue" evidence="4">
    <location>
        <position position="1064"/>
    </location>
</feature>
<feature type="region of interest" description="Disordered" evidence="1">
    <location>
        <begin position="1"/>
        <end position="99"/>
    </location>
</feature>
<evidence type="ECO:0000313" key="5">
    <source>
        <dbReference type="Proteomes" id="UP000258309"/>
    </source>
</evidence>
<dbReference type="InterPro" id="IPR027417">
    <property type="entry name" value="P-loop_NTPase"/>
</dbReference>
<evidence type="ECO:0000259" key="2">
    <source>
        <dbReference type="Pfam" id="PF00350"/>
    </source>
</evidence>
<gene>
    <name evidence="4" type="ORF">B7463_g8158</name>
</gene>
<dbReference type="InterPro" id="IPR045063">
    <property type="entry name" value="Dynamin_N"/>
</dbReference>
<dbReference type="PANTHER" id="PTHR36681">
    <property type="entry name" value="NUCLEAR GTPASE, GERMINAL CENTER-ASSOCIATED, TANDEM DUPLICATE 3"/>
    <property type="match status" value="1"/>
</dbReference>
<dbReference type="EMBL" id="NCSJ02000173">
    <property type="protein sequence ID" value="RFU28167.1"/>
    <property type="molecule type" value="Genomic_DNA"/>
</dbReference>
<keyword evidence="5" id="KW-1185">Reference proteome</keyword>
<dbReference type="InterPro" id="IPR056024">
    <property type="entry name" value="DUF7605"/>
</dbReference>
<dbReference type="AlphaFoldDB" id="A0A3E2H4F6"/>